<dbReference type="RefSeq" id="WP_111331830.1">
    <property type="nucleotide sequence ID" value="NZ_CP030032.1"/>
</dbReference>
<sequence>MKIVNSLRYTAGLVALSFLALPTGCGGDNSKLLGSTRDTGTTKVDPVPDTTGPDADTFSPQDTASPDVQEEEDTLSPPDVQEDTSVTPTESVSLVEYSFDASNAVCAKLYECGAEVDSVRAQLEMDFAFSDVFGCQEKLSYRLFEASRRAMMGAEAGRLTYSDTQAAACVDALATSSCQDLAGALQDYRFDRVLQTAACSGVLTPGQALTQECLTPDDCAGQDVFCDGAAYTSTDQTLGECTSLGTNGSFCSGAFACAEGLYCDMQSGECAPIPGAGEACSRVCEEGYFCDQTCLPLGDAGAECFLDEDCKPGLACDYSNDTCAPLPGEGGDCSDLYCAQGLTCQRDANGSICVGEPGVGASCEFSDDCAAGLVCNGSNECAVARLPGESCEPGACIWYATCSSSGACELATLEELDDRAK</sequence>
<accession>A0A2Z4FHT7</accession>
<evidence type="ECO:0000256" key="2">
    <source>
        <dbReference type="SAM" id="SignalP"/>
    </source>
</evidence>
<feature type="signal peptide" evidence="2">
    <location>
        <begin position="1"/>
        <end position="20"/>
    </location>
</feature>
<evidence type="ECO:0000313" key="4">
    <source>
        <dbReference type="Proteomes" id="UP000249799"/>
    </source>
</evidence>
<evidence type="ECO:0000256" key="1">
    <source>
        <dbReference type="SAM" id="MobiDB-lite"/>
    </source>
</evidence>
<feature type="compositionally biased region" description="Polar residues" evidence="1">
    <location>
        <begin position="32"/>
        <end position="42"/>
    </location>
</feature>
<reference evidence="3 4" key="1">
    <citation type="submission" date="2018-06" db="EMBL/GenBank/DDBJ databases">
        <title>Lujinxingia sediminis gen. nov. sp. nov., a new facultative anaerobic member of the class Deltaproteobacteria, and proposal of Lujinxingaceae fam. nov.</title>
        <authorList>
            <person name="Guo L.-Y."/>
            <person name="Li C.-M."/>
            <person name="Wang S."/>
            <person name="Du Z.-J."/>
        </authorList>
    </citation>
    <scope>NUCLEOTIDE SEQUENCE [LARGE SCALE GENOMIC DNA]</scope>
    <source>
        <strain evidence="3 4">FA350</strain>
    </source>
</reference>
<protein>
    <submittedName>
        <fullName evidence="3">Uncharacterized protein</fullName>
    </submittedName>
</protein>
<proteinExistence type="predicted"/>
<organism evidence="3 4">
    <name type="scientific">Bradymonas sediminis</name>
    <dbReference type="NCBI Taxonomy" id="1548548"/>
    <lineage>
        <taxon>Bacteria</taxon>
        <taxon>Deltaproteobacteria</taxon>
        <taxon>Bradymonadales</taxon>
        <taxon>Bradymonadaceae</taxon>
        <taxon>Bradymonas</taxon>
    </lineage>
</organism>
<keyword evidence="2" id="KW-0732">Signal</keyword>
<dbReference type="AlphaFoldDB" id="A0A2Z4FHT7"/>
<feature type="region of interest" description="Disordered" evidence="1">
    <location>
        <begin position="29"/>
        <end position="87"/>
    </location>
</feature>
<dbReference type="EMBL" id="CP030032">
    <property type="protein sequence ID" value="AWV88246.1"/>
    <property type="molecule type" value="Genomic_DNA"/>
</dbReference>
<keyword evidence="4" id="KW-1185">Reference proteome</keyword>
<dbReference type="OrthoDB" id="5510294at2"/>
<gene>
    <name evidence="3" type="ORF">DN745_02375</name>
</gene>
<name>A0A2Z4FHT7_9DELT</name>
<feature type="chain" id="PRO_5043904588" evidence="2">
    <location>
        <begin position="21"/>
        <end position="421"/>
    </location>
</feature>
<dbReference type="KEGG" id="bsed:DN745_02375"/>
<dbReference type="Proteomes" id="UP000249799">
    <property type="component" value="Chromosome"/>
</dbReference>
<evidence type="ECO:0000313" key="3">
    <source>
        <dbReference type="EMBL" id="AWV88246.1"/>
    </source>
</evidence>